<dbReference type="Pfam" id="PF13339">
    <property type="entry name" value="AATF-Che1"/>
    <property type="match status" value="1"/>
</dbReference>
<feature type="domain" description="AATF leucine zipper-containing" evidence="5">
    <location>
        <begin position="292"/>
        <end position="412"/>
    </location>
</feature>
<dbReference type="InterPro" id="IPR025160">
    <property type="entry name" value="AATF"/>
</dbReference>
<feature type="region of interest" description="Disordered" evidence="3">
    <location>
        <begin position="549"/>
        <end position="597"/>
    </location>
</feature>
<accession>A0AAD4ES35</accession>
<keyword evidence="7" id="KW-1185">Reference proteome</keyword>
<dbReference type="GO" id="GO:0000462">
    <property type="term" value="P:maturation of SSU-rRNA from tricistronic rRNA transcript (SSU-rRNA, 5.8S rRNA, LSU-rRNA)"/>
    <property type="evidence" value="ECO:0007669"/>
    <property type="project" value="TreeGrafter"/>
</dbReference>
<dbReference type="InterPro" id="IPR039223">
    <property type="entry name" value="AATF/Bfr2"/>
</dbReference>
<feature type="compositionally biased region" description="Basic and acidic residues" evidence="3">
    <location>
        <begin position="12"/>
        <end position="25"/>
    </location>
</feature>
<gene>
    <name evidence="6" type="primary">BFR2</name>
    <name evidence="6" type="ORF">NEMBOFW57_008898</name>
</gene>
<comment type="caution">
    <text evidence="6">The sequence shown here is derived from an EMBL/GenBank/DDBJ whole genome shotgun (WGS) entry which is preliminary data.</text>
</comment>
<proteinExistence type="inferred from homology"/>
<feature type="compositionally biased region" description="Basic residues" evidence="3">
    <location>
        <begin position="1"/>
        <end position="11"/>
    </location>
</feature>
<dbReference type="EMBL" id="JAHCVI010000004">
    <property type="protein sequence ID" value="KAG7286587.1"/>
    <property type="molecule type" value="Genomic_DNA"/>
</dbReference>
<name>A0AAD4ES35_9PEZI</name>
<dbReference type="Proteomes" id="UP001197093">
    <property type="component" value="Unassembled WGS sequence"/>
</dbReference>
<dbReference type="PANTHER" id="PTHR15565:SF0">
    <property type="entry name" value="PROTEIN AATF"/>
    <property type="match status" value="1"/>
</dbReference>
<reference evidence="6" key="1">
    <citation type="submission" date="2023-02" db="EMBL/GenBank/DDBJ databases">
        <authorList>
            <person name="Palmer J.M."/>
        </authorList>
    </citation>
    <scope>NUCLEOTIDE SEQUENCE</scope>
    <source>
        <strain evidence="6">FW57</strain>
    </source>
</reference>
<dbReference type="InterPro" id="IPR012617">
    <property type="entry name" value="AATF_C"/>
</dbReference>
<feature type="compositionally biased region" description="Acidic residues" evidence="3">
    <location>
        <begin position="205"/>
        <end position="265"/>
    </location>
</feature>
<evidence type="ECO:0000259" key="5">
    <source>
        <dbReference type="Pfam" id="PF13339"/>
    </source>
</evidence>
<evidence type="ECO:0000313" key="6">
    <source>
        <dbReference type="EMBL" id="KAG7286587.1"/>
    </source>
</evidence>
<feature type="compositionally biased region" description="Acidic residues" evidence="3">
    <location>
        <begin position="26"/>
        <end position="44"/>
    </location>
</feature>
<feature type="region of interest" description="Disordered" evidence="3">
    <location>
        <begin position="1"/>
        <end position="269"/>
    </location>
</feature>
<dbReference type="Pfam" id="PF08164">
    <property type="entry name" value="TRAUB"/>
    <property type="match status" value="1"/>
</dbReference>
<organism evidence="6 7">
    <name type="scientific">Staphylotrichum longicolle</name>
    <dbReference type="NCBI Taxonomy" id="669026"/>
    <lineage>
        <taxon>Eukaryota</taxon>
        <taxon>Fungi</taxon>
        <taxon>Dikarya</taxon>
        <taxon>Ascomycota</taxon>
        <taxon>Pezizomycotina</taxon>
        <taxon>Sordariomycetes</taxon>
        <taxon>Sordariomycetidae</taxon>
        <taxon>Sordariales</taxon>
        <taxon>Chaetomiaceae</taxon>
        <taxon>Staphylotrichum</taxon>
    </lineage>
</organism>
<evidence type="ECO:0000256" key="2">
    <source>
        <dbReference type="ARBA" id="ARBA00013850"/>
    </source>
</evidence>
<evidence type="ECO:0000313" key="7">
    <source>
        <dbReference type="Proteomes" id="UP001197093"/>
    </source>
</evidence>
<evidence type="ECO:0000256" key="3">
    <source>
        <dbReference type="SAM" id="MobiDB-lite"/>
    </source>
</evidence>
<dbReference type="GO" id="GO:0005730">
    <property type="term" value="C:nucleolus"/>
    <property type="evidence" value="ECO:0007669"/>
    <property type="project" value="TreeGrafter"/>
</dbReference>
<feature type="domain" description="Apoptosis-antagonizing transcription factor C-terminal" evidence="4">
    <location>
        <begin position="479"/>
        <end position="542"/>
    </location>
</feature>
<dbReference type="AlphaFoldDB" id="A0AAD4ES35"/>
<sequence>MPPVARKARSRRFAEFEEKIVKDYDPENEVPDNDEESGSEESADEFAGTEHYVAVGKSKLRQKDAISLGPEYRGARVSRAALDESSGDDEEGEEEEDSEAEGDEEFDDPETADLEADHIDDDGEISSDNALCESDEENLKDFVFRGSSKPKVANGRIKKRPTAADFMSSSGDEDDAEGGSELDEDEMDGSEGSESGEDGAQLFDLEAELSGEDDEDDDDEDEEEDDDEDEDEEGDEDEEEDDEDENEDEDEDEDEDDAKSDDGDDDRAQLRKMATEGQKSIVAAMSQAAKADAEKGAAVCMQRRAFDSILNLRIRLQKALVAANSFAVVDSSSGNGTEPYQAAEEAAVKLWNTIDSVRHKFLPESSRAKVGDKRKREIDVDTPTAAIWESMQMVEEAALSHRRKVLDKWSERVKKSNAALSTRKLVKSETQTLVSALDEQLLGSERLVKRARTPRSCAPAQAAKKVEEDPSIYDDADFYQLLLKELVDQRSTDTGAPGESVATVRWAALKETKTRKNVDRRASKGRKLRYTVHEKLQNFMALRTVAGGRSTRSTGCLGRSSAEDGAAREEEAGSTRRWAASVSRRKAQAVPELVTMS</sequence>
<protein>
    <recommendedName>
        <fullName evidence="2">Protein BFR2</fullName>
    </recommendedName>
</protein>
<comment type="similarity">
    <text evidence="1">Belongs to the AATF family.</text>
</comment>
<evidence type="ECO:0000259" key="4">
    <source>
        <dbReference type="Pfam" id="PF08164"/>
    </source>
</evidence>
<feature type="compositionally biased region" description="Acidic residues" evidence="3">
    <location>
        <begin position="171"/>
        <end position="197"/>
    </location>
</feature>
<dbReference type="PANTHER" id="PTHR15565">
    <property type="entry name" value="AATF PROTEIN APOPTOSIS ANTAGONIZING TRANSCRIPTION FACTOR"/>
    <property type="match status" value="1"/>
</dbReference>
<evidence type="ECO:0000256" key="1">
    <source>
        <dbReference type="ARBA" id="ARBA00008966"/>
    </source>
</evidence>
<feature type="compositionally biased region" description="Acidic residues" evidence="3">
    <location>
        <begin position="85"/>
        <end position="125"/>
    </location>
</feature>
<feature type="compositionally biased region" description="Basic and acidic residues" evidence="3">
    <location>
        <begin position="561"/>
        <end position="574"/>
    </location>
</feature>